<feature type="domain" description="ShKT" evidence="3">
    <location>
        <begin position="99"/>
        <end position="133"/>
    </location>
</feature>
<dbReference type="PANTHER" id="PTHR21724">
    <property type="entry name" value="SHKT DOMAIN-CONTAINING PROTEIN"/>
    <property type="match status" value="1"/>
</dbReference>
<evidence type="ECO:0000256" key="2">
    <source>
        <dbReference type="SAM" id="SignalP"/>
    </source>
</evidence>
<dbReference type="InterPro" id="IPR003582">
    <property type="entry name" value="ShKT_dom"/>
</dbReference>
<evidence type="ECO:0000259" key="3">
    <source>
        <dbReference type="PROSITE" id="PS51670"/>
    </source>
</evidence>
<name>A0A0L8HE40_OCTBM</name>
<dbReference type="PANTHER" id="PTHR21724:SF109">
    <property type="entry name" value="SHKT DOMAIN-CONTAINING PROTEIN"/>
    <property type="match status" value="1"/>
</dbReference>
<protein>
    <recommendedName>
        <fullName evidence="3">ShKT domain-containing protein</fullName>
    </recommendedName>
</protein>
<dbReference type="OrthoDB" id="291007at2759"/>
<feature type="disulfide bond" evidence="1">
    <location>
        <begin position="272"/>
        <end position="306"/>
    </location>
</feature>
<keyword evidence="1" id="KW-1015">Disulfide bond</keyword>
<reference evidence="4" key="1">
    <citation type="submission" date="2015-07" db="EMBL/GenBank/DDBJ databases">
        <title>MeaNS - Measles Nucleotide Surveillance Program.</title>
        <authorList>
            <person name="Tran T."/>
            <person name="Druce J."/>
        </authorList>
    </citation>
    <scope>NUCLEOTIDE SEQUENCE</scope>
    <source>
        <strain evidence="4">UCB-OBI-ISO-001</strain>
        <tissue evidence="4">Gonad</tissue>
    </source>
</reference>
<dbReference type="STRING" id="37653.A0A0L8HE40"/>
<dbReference type="PROSITE" id="PS51670">
    <property type="entry name" value="SHKT"/>
    <property type="match status" value="4"/>
</dbReference>
<evidence type="ECO:0000313" key="4">
    <source>
        <dbReference type="EMBL" id="KOF87571.1"/>
    </source>
</evidence>
<evidence type="ECO:0000256" key="1">
    <source>
        <dbReference type="PROSITE-ProRule" id="PRU01005"/>
    </source>
</evidence>
<proteinExistence type="predicted"/>
<organism evidence="4">
    <name type="scientific">Octopus bimaculoides</name>
    <name type="common">California two-spotted octopus</name>
    <dbReference type="NCBI Taxonomy" id="37653"/>
    <lineage>
        <taxon>Eukaryota</taxon>
        <taxon>Metazoa</taxon>
        <taxon>Spiralia</taxon>
        <taxon>Lophotrochozoa</taxon>
        <taxon>Mollusca</taxon>
        <taxon>Cephalopoda</taxon>
        <taxon>Coleoidea</taxon>
        <taxon>Octopodiformes</taxon>
        <taxon>Octopoda</taxon>
        <taxon>Incirrata</taxon>
        <taxon>Octopodidae</taxon>
        <taxon>Octopus</taxon>
    </lineage>
</organism>
<accession>A0A0L8HE40</accession>
<feature type="disulfide bond" evidence="1">
    <location>
        <begin position="178"/>
        <end position="212"/>
    </location>
</feature>
<feature type="domain" description="ShKT" evidence="3">
    <location>
        <begin position="178"/>
        <end position="212"/>
    </location>
</feature>
<feature type="disulfide bond" evidence="1">
    <location>
        <begin position="99"/>
        <end position="133"/>
    </location>
</feature>
<feature type="chain" id="PRO_5005583714" description="ShKT domain-containing protein" evidence="2">
    <location>
        <begin position="27"/>
        <end position="310"/>
    </location>
</feature>
<gene>
    <name evidence="4" type="ORF">OCBIM_22016615mg</name>
</gene>
<sequence length="310" mass="34720">MALVRACVSLLLIALFYNYATVQVSADSAIDEVILDAANSNRDFQDSSHEVVETDEQRQALQRLSQSGESQREKKQVAGHRFRRWLHGGISFGLQIHNCLDQNEQCPYWAGIGECGKDHNYMYTNCKKSCKVCDSQPPNPAIFELPNPVVIEPPNPAVFELPNPVVIEPPNPVVFGHCLDQNEKCSYWAFIGECAKNPIYMHSNCKKSCWLCGSTNSDLVGFEHCLDQNEKCSHWANNGECDKNPIYMHSYCKNSCQLCDSQPLNPGVVEPCIDNNAKCAHWAKSGECDINPVYMLTNCKSSCSACKLNW</sequence>
<feature type="disulfide bond" evidence="1">
    <location>
        <begin position="225"/>
        <end position="259"/>
    </location>
</feature>
<dbReference type="SMART" id="SM00254">
    <property type="entry name" value="ShKT"/>
    <property type="match status" value="4"/>
</dbReference>
<dbReference type="AlphaFoldDB" id="A0A0L8HE40"/>
<dbReference type="Pfam" id="PF01549">
    <property type="entry name" value="ShK"/>
    <property type="match status" value="4"/>
</dbReference>
<dbReference type="Gene3D" id="1.10.10.1940">
    <property type="match status" value="1"/>
</dbReference>
<feature type="domain" description="ShKT" evidence="3">
    <location>
        <begin position="272"/>
        <end position="306"/>
    </location>
</feature>
<dbReference type="EMBL" id="KQ418370">
    <property type="protein sequence ID" value="KOF87571.1"/>
    <property type="molecule type" value="Genomic_DNA"/>
</dbReference>
<comment type="caution">
    <text evidence="1">Lacks conserved residue(s) required for the propagation of feature annotation.</text>
</comment>
<feature type="signal peptide" evidence="2">
    <location>
        <begin position="1"/>
        <end position="26"/>
    </location>
</feature>
<keyword evidence="2" id="KW-0732">Signal</keyword>
<feature type="domain" description="ShKT" evidence="3">
    <location>
        <begin position="225"/>
        <end position="259"/>
    </location>
</feature>